<sequence length="162" mass="18846">MENIITSLENLLSLHIELIDKSRSKTEVIKSGDVEALKMITSEERNFIKSINHEQKDLLNHTILFLAANEQTMENPTLRDCLAYMEKEDREKLTNLQTLLTKQVVALKKQNDLNQQLLEQSLAFVQMSLDLLKPDMDTFNYERPDQQRSYEQEGRSIFDSNA</sequence>
<accession>A0ABW6K0H8</accession>
<dbReference type="RefSeq" id="WP_389218582.1">
    <property type="nucleotide sequence ID" value="NZ_JBIACJ010000004.1"/>
</dbReference>
<evidence type="ECO:0000313" key="2">
    <source>
        <dbReference type="EMBL" id="MFE8696495.1"/>
    </source>
</evidence>
<dbReference type="Pfam" id="PF05130">
    <property type="entry name" value="FlgN"/>
    <property type="match status" value="1"/>
</dbReference>
<keyword evidence="1" id="KW-1005">Bacterial flagellum biogenesis</keyword>
<reference evidence="2 3" key="1">
    <citation type="submission" date="2024-08" db="EMBL/GenBank/DDBJ databases">
        <title>Two novel Cytobacillus novel species.</title>
        <authorList>
            <person name="Liu G."/>
        </authorList>
    </citation>
    <scope>NUCLEOTIDE SEQUENCE [LARGE SCALE GENOMIC DNA]</scope>
    <source>
        <strain evidence="2 3">FJAT-53684</strain>
    </source>
</reference>
<keyword evidence="2" id="KW-0969">Cilium</keyword>
<dbReference type="InterPro" id="IPR036679">
    <property type="entry name" value="FlgN-like_sf"/>
</dbReference>
<dbReference type="SUPFAM" id="SSF140566">
    <property type="entry name" value="FlgN-like"/>
    <property type="match status" value="1"/>
</dbReference>
<keyword evidence="3" id="KW-1185">Reference proteome</keyword>
<dbReference type="EMBL" id="JBIACJ010000004">
    <property type="protein sequence ID" value="MFE8696495.1"/>
    <property type="molecule type" value="Genomic_DNA"/>
</dbReference>
<organism evidence="2 3">
    <name type="scientific">Cytobacillus mangrovibacter</name>
    <dbReference type="NCBI Taxonomy" id="3299024"/>
    <lineage>
        <taxon>Bacteria</taxon>
        <taxon>Bacillati</taxon>
        <taxon>Bacillota</taxon>
        <taxon>Bacilli</taxon>
        <taxon>Bacillales</taxon>
        <taxon>Bacillaceae</taxon>
        <taxon>Cytobacillus</taxon>
    </lineage>
</organism>
<dbReference type="Proteomes" id="UP001601058">
    <property type="component" value="Unassembled WGS sequence"/>
</dbReference>
<protein>
    <submittedName>
        <fullName evidence="2">Flagellar protein FlgN</fullName>
    </submittedName>
</protein>
<name>A0ABW6K0H8_9BACI</name>
<evidence type="ECO:0000256" key="1">
    <source>
        <dbReference type="ARBA" id="ARBA00022795"/>
    </source>
</evidence>
<gene>
    <name evidence="2" type="ORF">ACFYKT_09120</name>
</gene>
<dbReference type="InterPro" id="IPR007809">
    <property type="entry name" value="FlgN-like"/>
</dbReference>
<comment type="caution">
    <text evidence="2">The sequence shown here is derived from an EMBL/GenBank/DDBJ whole genome shotgun (WGS) entry which is preliminary data.</text>
</comment>
<keyword evidence="2" id="KW-0966">Cell projection</keyword>
<evidence type="ECO:0000313" key="3">
    <source>
        <dbReference type="Proteomes" id="UP001601058"/>
    </source>
</evidence>
<keyword evidence="2" id="KW-0282">Flagellum</keyword>
<proteinExistence type="predicted"/>
<dbReference type="Gene3D" id="1.20.58.300">
    <property type="entry name" value="FlgN-like"/>
    <property type="match status" value="1"/>
</dbReference>